<name>A0ABQ3BMS1_9ACTN</name>
<feature type="compositionally biased region" description="Basic and acidic residues" evidence="1">
    <location>
        <begin position="66"/>
        <end position="80"/>
    </location>
</feature>
<dbReference type="Proteomes" id="UP000624183">
    <property type="component" value="Unassembled WGS sequence"/>
</dbReference>
<organism evidence="2 3">
    <name type="scientific">Streptomyces rubiginosohelvolus</name>
    <dbReference type="NCBI Taxonomy" id="67362"/>
    <lineage>
        <taxon>Bacteria</taxon>
        <taxon>Bacillati</taxon>
        <taxon>Actinomycetota</taxon>
        <taxon>Actinomycetes</taxon>
        <taxon>Kitasatosporales</taxon>
        <taxon>Streptomycetaceae</taxon>
        <taxon>Streptomyces</taxon>
    </lineage>
</organism>
<feature type="compositionally biased region" description="Acidic residues" evidence="1">
    <location>
        <begin position="81"/>
        <end position="94"/>
    </location>
</feature>
<reference evidence="3" key="1">
    <citation type="journal article" date="2019" name="Int. J. Syst. Evol. Microbiol.">
        <title>The Global Catalogue of Microorganisms (GCM) 10K type strain sequencing project: providing services to taxonomists for standard genome sequencing and annotation.</title>
        <authorList>
            <consortium name="The Broad Institute Genomics Platform"/>
            <consortium name="The Broad Institute Genome Sequencing Center for Infectious Disease"/>
            <person name="Wu L."/>
            <person name="Ma J."/>
        </authorList>
    </citation>
    <scope>NUCLEOTIDE SEQUENCE [LARGE SCALE GENOMIC DNA]</scope>
    <source>
        <strain evidence="3">JCM 4602</strain>
    </source>
</reference>
<keyword evidence="3" id="KW-1185">Reference proteome</keyword>
<sequence>MINARLRVYLLAIAAGLLIAVIFTLSANGMVAQAVTVSLVVLVITEAAEHLDTERRKTAAVADQVDEFRPEPDDLAHSDEGEQVEDSPGPDESESAIRDLVHRRQPAYDAVYAYIRTLPVEPTPSRNAHIWHAVGAALDAMHVGQCVSSHCVEGDHVVWLEPTP</sequence>
<proteinExistence type="predicted"/>
<evidence type="ECO:0000313" key="2">
    <source>
        <dbReference type="EMBL" id="GGZ51574.1"/>
    </source>
</evidence>
<evidence type="ECO:0000256" key="1">
    <source>
        <dbReference type="SAM" id="MobiDB-lite"/>
    </source>
</evidence>
<accession>A0ABQ3BMS1</accession>
<dbReference type="EMBL" id="BMUW01000004">
    <property type="protein sequence ID" value="GGZ51574.1"/>
    <property type="molecule type" value="Genomic_DNA"/>
</dbReference>
<evidence type="ECO:0008006" key="4">
    <source>
        <dbReference type="Google" id="ProtNLM"/>
    </source>
</evidence>
<feature type="region of interest" description="Disordered" evidence="1">
    <location>
        <begin position="63"/>
        <end position="94"/>
    </location>
</feature>
<protein>
    <recommendedName>
        <fullName evidence="4">Secreted protein</fullName>
    </recommendedName>
</protein>
<comment type="caution">
    <text evidence="2">The sequence shown here is derived from an EMBL/GenBank/DDBJ whole genome shotgun (WGS) entry which is preliminary data.</text>
</comment>
<evidence type="ECO:0000313" key="3">
    <source>
        <dbReference type="Proteomes" id="UP000624183"/>
    </source>
</evidence>
<gene>
    <name evidence="2" type="ORF">GCM10010328_27790</name>
</gene>